<feature type="compositionally biased region" description="Low complexity" evidence="1">
    <location>
        <begin position="693"/>
        <end position="706"/>
    </location>
</feature>
<dbReference type="Pfam" id="PF25603">
    <property type="entry name" value="SPT23_MGA2_DBD"/>
    <property type="match status" value="1"/>
</dbReference>
<feature type="region of interest" description="Disordered" evidence="1">
    <location>
        <begin position="692"/>
        <end position="714"/>
    </location>
</feature>
<feature type="compositionally biased region" description="Basic and acidic residues" evidence="1">
    <location>
        <begin position="609"/>
        <end position="621"/>
    </location>
</feature>
<dbReference type="InterPro" id="IPR014756">
    <property type="entry name" value="Ig_E-set"/>
</dbReference>
<dbReference type="Proteomes" id="UP000187455">
    <property type="component" value="Unassembled WGS sequence"/>
</dbReference>
<feature type="region of interest" description="Disordered" evidence="1">
    <location>
        <begin position="609"/>
        <end position="630"/>
    </location>
</feature>
<dbReference type="CDD" id="cd00102">
    <property type="entry name" value="IPT"/>
    <property type="match status" value="1"/>
</dbReference>
<dbReference type="SUPFAM" id="SSF81296">
    <property type="entry name" value="E set domains"/>
    <property type="match status" value="1"/>
</dbReference>
<protein>
    <submittedName>
        <fullName evidence="4">Protein MGA2</fullName>
    </submittedName>
</protein>
<dbReference type="InterPro" id="IPR013783">
    <property type="entry name" value="Ig-like_fold"/>
</dbReference>
<proteinExistence type="predicted"/>
<dbReference type="STRING" id="133383.A0A1R0GMD1"/>
<gene>
    <name evidence="4" type="ORF">AYI68_g7910</name>
</gene>
<feature type="domain" description="SPT23/MGA2-like DNA-binding" evidence="3">
    <location>
        <begin position="369"/>
        <end position="596"/>
    </location>
</feature>
<keyword evidence="5" id="KW-1185">Reference proteome</keyword>
<dbReference type="Pfam" id="PF01833">
    <property type="entry name" value="TIG"/>
    <property type="match status" value="1"/>
</dbReference>
<evidence type="ECO:0000313" key="5">
    <source>
        <dbReference type="Proteomes" id="UP000187455"/>
    </source>
</evidence>
<evidence type="ECO:0000313" key="4">
    <source>
        <dbReference type="EMBL" id="OLY78051.1"/>
    </source>
</evidence>
<evidence type="ECO:0000259" key="2">
    <source>
        <dbReference type="Pfam" id="PF01833"/>
    </source>
</evidence>
<dbReference type="OrthoDB" id="71307at2759"/>
<dbReference type="AlphaFoldDB" id="A0A1R0GMD1"/>
<dbReference type="InterPro" id="IPR002909">
    <property type="entry name" value="IPT_dom"/>
</dbReference>
<feature type="domain" description="IPT/TIG" evidence="2">
    <location>
        <begin position="769"/>
        <end position="834"/>
    </location>
</feature>
<comment type="caution">
    <text evidence="4">The sequence shown here is derived from an EMBL/GenBank/DDBJ whole genome shotgun (WGS) entry which is preliminary data.</text>
</comment>
<dbReference type="Gene3D" id="2.60.40.10">
    <property type="entry name" value="Immunoglobulins"/>
    <property type="match status" value="1"/>
</dbReference>
<name>A0A1R0GMD1_9FUNG</name>
<reference evidence="4 5" key="1">
    <citation type="journal article" date="2016" name="Mol. Biol. Evol.">
        <title>Genome-Wide Survey of Gut Fungi (Harpellales) Reveals the First Horizontally Transferred Ubiquitin Gene from a Mosquito Host.</title>
        <authorList>
            <person name="Wang Y."/>
            <person name="White M.M."/>
            <person name="Kvist S."/>
            <person name="Moncalvo J.M."/>
        </authorList>
    </citation>
    <scope>NUCLEOTIDE SEQUENCE [LARGE SCALE GENOMIC DNA]</scope>
    <source>
        <strain evidence="4 5">ALG-7-W6</strain>
    </source>
</reference>
<dbReference type="EMBL" id="LSSL01007338">
    <property type="protein sequence ID" value="OLY78051.1"/>
    <property type="molecule type" value="Genomic_DNA"/>
</dbReference>
<evidence type="ECO:0000256" key="1">
    <source>
        <dbReference type="SAM" id="MobiDB-lite"/>
    </source>
</evidence>
<organism evidence="4 5">
    <name type="scientific">Smittium mucronatum</name>
    <dbReference type="NCBI Taxonomy" id="133383"/>
    <lineage>
        <taxon>Eukaryota</taxon>
        <taxon>Fungi</taxon>
        <taxon>Fungi incertae sedis</taxon>
        <taxon>Zoopagomycota</taxon>
        <taxon>Kickxellomycotina</taxon>
        <taxon>Harpellomycetes</taxon>
        <taxon>Harpellales</taxon>
        <taxon>Legeriomycetaceae</taxon>
        <taxon>Smittium</taxon>
    </lineage>
</organism>
<sequence length="1180" mass="130302">MYKGLKGLLAKGKKSSDEYLVDYENQSSLPSDSVNFSQNEMKRDSQLLDKMLGKMGDSSKLKEQDKLKLYNTLKKIQPRPNADIPICDRRTKRFTPKLETSNTSTSRFHSLATDATNLNSSSVKSLFEQQSTPSFSDNQFKILNELHPDLGNSTINGSATFFSEPITTIPDLSHPDPSDFQFSRFNNSTHNLSSDNFPSSLGMDVPIQAPLSFDSRRGLALNGGLASTSNRNSYINNFDSVRSFDFNNDAASEIFSTGSLGSINWLNSQYSPALSEVSNSGLSAFELLGLDDSPSAHGSPSGNGLNSVYQDLPNQSFNVYDSFKPVNNLIPSISSNSISTSNFNDNNPDGISEVEYKMQLDQLKSDGIKLELSGIPSENAKSRVETQIKITLKLVNKNGVPIRRWTHLMLPEILVSRDRFRHRLNKSFAQDSTYPLSEKSTLFLDAKVVCSSSVSREVNVCINCIRREFKRSLRKKDIRNIQQNNQNSLSSFPVSEEPKVEYSRGGGTEKRLTGVMEKDWDEDRLSLESKRIVIFNCYDLADFSSGEIVLPTRITCYCRHHDEKVGFCLVFTLRDYKDEVISQVTSPPVMITDDHKSAKFKSDRKAFSNSEYRRSVHDHKSTPGSLPRGGEKRLVDLMGISPSLMAIGNGISLGNNFNQGLPLTENAISAFNTPNASPSFNSDPLVENLQKRSLGNSSGNLSNQSSTKPFGHSHAGSNSSANFFYNSDLVGNGLNSGNLSARSSKMISFQSTEEQNSMDNDNLKSTTFISPDSGPIAGGLSAKISGEGFKPGDLVFFNEHQALNVFVWSSVFIECIVPPAVKHGPVKVVVISHTIPSSNKGELSDMNTENKSFCTFNYVENTDTQFMELVMHIISLRGRIMDRQGSNVDVGLFLNQSKFSTNIGDSSFWDSIGIQNSEFSGLLETNTTYSNDQIFSSLISGLRVSSSLRDLSEMENQVDLRQTPPESQKPLTFLFAYGDAKIGAILVGADYRIKTSSGRGCVYLASRNGHSELAHILSNYIKKDYESSQHIQERNLPQFLPINDLEDYSSNSGQYSPVIFNNSNENGNLFDPAEVLKLSDPDLFNQIFSKSSGLGDESLHSLNVVPDGFDTNVPINYLNPNNGNFVLSPSSNFSNPSSVNEISSNFNTDGSFNPASVNSSNIGDFEMLYKLLNADSENPR</sequence>
<evidence type="ECO:0000259" key="3">
    <source>
        <dbReference type="Pfam" id="PF25603"/>
    </source>
</evidence>
<accession>A0A1R0GMD1</accession>
<dbReference type="InterPro" id="IPR057962">
    <property type="entry name" value="SPT23_MGA2_DBD"/>
</dbReference>